<dbReference type="EMBL" id="CAJNOR010001737">
    <property type="protein sequence ID" value="CAF1191562.1"/>
    <property type="molecule type" value="Genomic_DNA"/>
</dbReference>
<keyword evidence="1" id="KW-0472">Membrane</keyword>
<keyword evidence="5" id="KW-1185">Reference proteome</keyword>
<feature type="transmembrane region" description="Helical" evidence="1">
    <location>
        <begin position="187"/>
        <end position="208"/>
    </location>
</feature>
<evidence type="ECO:0000259" key="2">
    <source>
        <dbReference type="Pfam" id="PF10277"/>
    </source>
</evidence>
<evidence type="ECO:0000313" key="4">
    <source>
        <dbReference type="EMBL" id="CAF1191562.1"/>
    </source>
</evidence>
<name>A0A814TAB9_ADIRI</name>
<feature type="domain" description="CWH43-like N-terminal" evidence="2">
    <location>
        <begin position="10"/>
        <end position="179"/>
    </location>
</feature>
<dbReference type="InterPro" id="IPR019402">
    <property type="entry name" value="CWH43_N"/>
</dbReference>
<feature type="transmembrane region" description="Helical" evidence="1">
    <location>
        <begin position="55"/>
        <end position="75"/>
    </location>
</feature>
<gene>
    <name evidence="3" type="ORF">EDS130_LOCUS23023</name>
    <name evidence="4" type="ORF">XAT740_LOCUS23148</name>
</gene>
<evidence type="ECO:0000313" key="5">
    <source>
        <dbReference type="Proteomes" id="UP000663828"/>
    </source>
</evidence>
<dbReference type="AlphaFoldDB" id="A0A814TAB9"/>
<evidence type="ECO:0000256" key="1">
    <source>
        <dbReference type="SAM" id="Phobius"/>
    </source>
</evidence>
<evidence type="ECO:0000313" key="3">
    <source>
        <dbReference type="EMBL" id="CAF1158773.1"/>
    </source>
</evidence>
<dbReference type="Proteomes" id="UP000663852">
    <property type="component" value="Unassembled WGS sequence"/>
</dbReference>
<feature type="transmembrane region" description="Helical" evidence="1">
    <location>
        <begin position="87"/>
        <end position="113"/>
    </location>
</feature>
<dbReference type="EMBL" id="CAJNOJ010000124">
    <property type="protein sequence ID" value="CAF1158773.1"/>
    <property type="molecule type" value="Genomic_DNA"/>
</dbReference>
<dbReference type="OrthoDB" id="10017795at2759"/>
<organism evidence="3 6">
    <name type="scientific">Adineta ricciae</name>
    <name type="common">Rotifer</name>
    <dbReference type="NCBI Taxonomy" id="249248"/>
    <lineage>
        <taxon>Eukaryota</taxon>
        <taxon>Metazoa</taxon>
        <taxon>Spiralia</taxon>
        <taxon>Gnathifera</taxon>
        <taxon>Rotifera</taxon>
        <taxon>Eurotatoria</taxon>
        <taxon>Bdelloidea</taxon>
        <taxon>Adinetida</taxon>
        <taxon>Adinetidae</taxon>
        <taxon>Adineta</taxon>
    </lineage>
</organism>
<sequence>MGRLSALVWYWSLVILPFSTVITFIITLIVCGQVLKNSGSEFVLPYISQLGIGPAYPYFVFGFVLLCLQMLFIIFGRLQYLFQSQSVVSHVSLCFIHAVAVISGILLLIMAVISLEHNAYLHIIAAFGMFICISLYCLLNSILSFYLYSRRSIIPLHASILWPLWYLLCGVLLSIFAAIWMSGGGVVPQYIAAGMPFLYNLGFVPQFLTQARSKQQNTLPFTPVHRTNDMDL</sequence>
<accession>A0A814TAB9</accession>
<evidence type="ECO:0000313" key="6">
    <source>
        <dbReference type="Proteomes" id="UP000663852"/>
    </source>
</evidence>
<feature type="transmembrane region" description="Helical" evidence="1">
    <location>
        <begin position="7"/>
        <end position="35"/>
    </location>
</feature>
<comment type="caution">
    <text evidence="3">The sequence shown here is derived from an EMBL/GenBank/DDBJ whole genome shotgun (WGS) entry which is preliminary data.</text>
</comment>
<dbReference type="Pfam" id="PF10277">
    <property type="entry name" value="Frag1"/>
    <property type="match status" value="1"/>
</dbReference>
<feature type="transmembrane region" description="Helical" evidence="1">
    <location>
        <begin position="119"/>
        <end position="148"/>
    </location>
</feature>
<keyword evidence="1" id="KW-1133">Transmembrane helix</keyword>
<feature type="transmembrane region" description="Helical" evidence="1">
    <location>
        <begin position="160"/>
        <end position="181"/>
    </location>
</feature>
<reference evidence="3" key="1">
    <citation type="submission" date="2021-02" db="EMBL/GenBank/DDBJ databases">
        <authorList>
            <person name="Nowell W R."/>
        </authorList>
    </citation>
    <scope>NUCLEOTIDE SEQUENCE</scope>
</reference>
<keyword evidence="1" id="KW-0812">Transmembrane</keyword>
<proteinExistence type="predicted"/>
<dbReference type="Proteomes" id="UP000663828">
    <property type="component" value="Unassembled WGS sequence"/>
</dbReference>
<protein>
    <recommendedName>
        <fullName evidence="2">CWH43-like N-terminal domain-containing protein</fullName>
    </recommendedName>
</protein>